<gene>
    <name evidence="2" type="ORF">DD762_12855</name>
</gene>
<name>A0A2U2VBF9_ECOLX</name>
<dbReference type="Proteomes" id="UP000245761">
    <property type="component" value="Unassembled WGS sequence"/>
</dbReference>
<evidence type="ECO:0000259" key="1">
    <source>
        <dbReference type="Pfam" id="PF13116"/>
    </source>
</evidence>
<proteinExistence type="predicted"/>
<dbReference type="NCBIfam" id="TIGR02099">
    <property type="entry name" value="YhdP family protein"/>
    <property type="match status" value="1"/>
</dbReference>
<accession>A0A2U2VBF9</accession>
<protein>
    <submittedName>
        <fullName evidence="2">DUF3971 domain-containing protein</fullName>
    </submittedName>
</protein>
<dbReference type="EMBL" id="QEMT01000019">
    <property type="protein sequence ID" value="PWH60627.1"/>
    <property type="molecule type" value="Genomic_DNA"/>
</dbReference>
<comment type="caution">
    <text evidence="2">The sequence shown here is derived from an EMBL/GenBank/DDBJ whole genome shotgun (WGS) entry which is preliminary data.</text>
</comment>
<dbReference type="InterPro" id="IPR025263">
    <property type="entry name" value="YhdP_central"/>
</dbReference>
<evidence type="ECO:0000313" key="2">
    <source>
        <dbReference type="EMBL" id="PWH60627.1"/>
    </source>
</evidence>
<dbReference type="PANTHER" id="PTHR38690:SF1">
    <property type="entry name" value="PROTEASE"/>
    <property type="match status" value="1"/>
</dbReference>
<dbReference type="RefSeq" id="WP_109336579.1">
    <property type="nucleotide sequence ID" value="NZ_QEMT01000019.1"/>
</dbReference>
<organism evidence="2 3">
    <name type="scientific">Escherichia coli</name>
    <dbReference type="NCBI Taxonomy" id="562"/>
    <lineage>
        <taxon>Bacteria</taxon>
        <taxon>Pseudomonadati</taxon>
        <taxon>Pseudomonadota</taxon>
        <taxon>Gammaproteobacteria</taxon>
        <taxon>Enterobacterales</taxon>
        <taxon>Enterobacteriaceae</taxon>
        <taxon>Escherichia</taxon>
    </lineage>
</organism>
<dbReference type="InterPro" id="IPR011836">
    <property type="entry name" value="YhdP"/>
</dbReference>
<feature type="domain" description="YhdP central" evidence="1">
    <location>
        <begin position="1"/>
        <end position="1073"/>
    </location>
</feature>
<dbReference type="Pfam" id="PF13116">
    <property type="entry name" value="YhdP"/>
    <property type="match status" value="1"/>
</dbReference>
<reference evidence="2 3" key="1">
    <citation type="submission" date="2018-04" db="EMBL/GenBank/DDBJ databases">
        <title>Draft Genomic Sequencing Of Potential Extraintestinal Pathogenic Escherichia coli B8S56 Isolated from Retail Chicken Skin.</title>
        <authorList>
            <person name="Xu A."/>
            <person name="Tilman S."/>
            <person name="Wisser-Parker K."/>
            <person name="Scullen O.J."/>
            <person name="Sommers C."/>
        </authorList>
    </citation>
    <scope>NUCLEOTIDE SEQUENCE [LARGE SCALE GENOMIC DNA]</scope>
    <source>
        <strain evidence="2 3">B8S56</strain>
    </source>
</reference>
<evidence type="ECO:0000313" key="3">
    <source>
        <dbReference type="Proteomes" id="UP000245761"/>
    </source>
</evidence>
<dbReference type="NCBIfam" id="NF008148">
    <property type="entry name" value="PRK10899.1"/>
    <property type="match status" value="1"/>
</dbReference>
<dbReference type="PANTHER" id="PTHR38690">
    <property type="entry name" value="PROTEASE-RELATED"/>
    <property type="match status" value="1"/>
</dbReference>
<sequence>MRRLPGILLLTGAALVVIAALLVSGLRIALPHLDAWRPEILNKIESATGMPVEASQLSASWQNFGPTLEAHDIRAELKDGGEFSVKRVTLALDVWQSLLHMRWQFRDLTFWQLRFRTNTPITSGGGNDSLEASHISDLFLRQFDHFDLRDSEVSFLTPSGQRAELAIPQLTWLNDPRRHRAEGLVSLSSLTGQHGVMQVRMDLRDDEGLLSNGRVWLQADDIDLKPWLGKWMQDNIALETAQFSLEGWMTIDKGDVTGGDVWLKQGGASWLGEKQTHTLSVDNLTAHITRENPGWQFSIPDTRITMDGKPWPSGALTLAWIPEQDVGGKDNKRSDELRIRASNLELAGLEGIRPLAAKLSPALGDVWRSTQPSGKINTLALDIPLQAADKTRFQASWSDLAWNQWKLLPGTEHFSGTLSGSVENGLLTASMKQAKMPYETVFRAPLEIADGQATISWLNNDKGFQLDGRNIDVKAKAVHARGGFRYLQPANDEPWLGILAGISTDDGSQAWRYFPENLMGKDLVDYLSGAIQGGVADNATLVYGGNPQLFPYKHNEGQFEVLVPLRNAKFAFQPDWPALTNLDIELDFINDGLWMKTDGVNLGGVRASNLTAVIPDYSKEKLLIDADIKGPGKAVGPYFDETPLKDSLGATLQELQLDGDVNARLHLDIPLNGELVTAKGEVTLRNNSLFIKPLDSTLKNLSGKFSFINGDLQSEPLTASWFNQPLNVDFSTKEGAKAYQVAVNLNGNWQPAKTGVLPAAVNEALSGSVAWDGKAGIDLPYHAGATYNVELNGDLKNVSSHLPSPLAKPAGEPLAVNVKVDGNLNSFELTGQAGADNHFNSRWLLGQKLTLDRAIWAADSKTLPPLPEQSGVELNMPPMNGAEWLALFQKGAAESVGGAASFPQHITLRTPMLSLGNQQWNNLSIVSQPTANGTQVEAQGREINATLAMRNNAPWLANIKYLYYNPSVAKTRGDSTQSSPFPTTERINFRGWPDAQIRCAECWFWGQKFGRIDSDITISGNTLTLTNGLIDTGFSRLTADGEWVNNPGNERTSLKGKLRGQKIDAAAEFFGVTLNMPPMNGAEWLALFQKGAAESVGGAASFPQHITLRTPMLSLGNQQWNNLSIVSQPTANGTQVEAQGREINATLAMRNNAPWLANIKYLYYNPSVAKTRGDSTQSSPFPTTERINFRGWPDAQIRCAECWFWGQKFGRIDSDITISGNTLTLTNGLIDTGFSRLTADGEWVNNPGNERTSLKGKLRGQKIDAAAEFFGVTTPIRQSSFNVDYDLHWRKAPWQPDEATLNGIIHTQLGKGEITEINTGHAGQLLRLLSVDALMRKLRFDFRDTFGEGFYFDSIRSTAWIKDGVMHTDDTLVDGLEADIAMKGSVNLVRRDLNMEAVVAPEISATVGVAAAFAVNPIVGAAVFAASKVLGPLWSKVSILRYHISGPLDDPQINEVLRQPRKEKAQ</sequence>